<name>A0A128EV45_9GAMM</name>
<dbReference type="GO" id="GO:1901135">
    <property type="term" value="P:carbohydrate derivative metabolic process"/>
    <property type="evidence" value="ECO:0007669"/>
    <property type="project" value="UniProtKB-ARBA"/>
</dbReference>
<dbReference type="PANTHER" id="PTHR12526:SF630">
    <property type="entry name" value="GLYCOSYLTRANSFERASE"/>
    <property type="match status" value="1"/>
</dbReference>
<dbReference type="Proteomes" id="UP000073601">
    <property type="component" value="Unassembled WGS sequence"/>
</dbReference>
<evidence type="ECO:0000313" key="3">
    <source>
        <dbReference type="EMBL" id="CZF78472.1"/>
    </source>
</evidence>
<dbReference type="EC" id="2.4.-.-" evidence="3"/>
<feature type="domain" description="Glycosyltransferase subfamily 4-like N-terminal" evidence="2">
    <location>
        <begin position="59"/>
        <end position="160"/>
    </location>
</feature>
<protein>
    <submittedName>
        <fullName evidence="3">Putative glycosyltransferase EpsD</fullName>
        <ecNumber evidence="3">2.4.-.-</ecNumber>
    </submittedName>
</protein>
<dbReference type="AlphaFoldDB" id="A0A128EV45"/>
<dbReference type="InterPro" id="IPR001296">
    <property type="entry name" value="Glyco_trans_1"/>
</dbReference>
<organism evidence="3 4">
    <name type="scientific">Grimontia marina</name>
    <dbReference type="NCBI Taxonomy" id="646534"/>
    <lineage>
        <taxon>Bacteria</taxon>
        <taxon>Pseudomonadati</taxon>
        <taxon>Pseudomonadota</taxon>
        <taxon>Gammaproteobacteria</taxon>
        <taxon>Vibrionales</taxon>
        <taxon>Vibrionaceae</taxon>
        <taxon>Grimontia</taxon>
    </lineage>
</organism>
<accession>A0A128EV45</accession>
<evidence type="ECO:0000259" key="1">
    <source>
        <dbReference type="Pfam" id="PF00534"/>
    </source>
</evidence>
<gene>
    <name evidence="3" type="primary">epsD</name>
    <name evidence="3" type="ORF">GMA8713_00590</name>
</gene>
<keyword evidence="4" id="KW-1185">Reference proteome</keyword>
<dbReference type="EMBL" id="FIZY01000003">
    <property type="protein sequence ID" value="CZF78472.1"/>
    <property type="molecule type" value="Genomic_DNA"/>
</dbReference>
<dbReference type="CDD" id="cd03811">
    <property type="entry name" value="GT4_GT28_WabH-like"/>
    <property type="match status" value="1"/>
</dbReference>
<evidence type="ECO:0000313" key="4">
    <source>
        <dbReference type="Proteomes" id="UP000073601"/>
    </source>
</evidence>
<dbReference type="Gene3D" id="3.40.50.2000">
    <property type="entry name" value="Glycogen Phosphorylase B"/>
    <property type="match status" value="2"/>
</dbReference>
<dbReference type="GO" id="GO:0016757">
    <property type="term" value="F:glycosyltransferase activity"/>
    <property type="evidence" value="ECO:0007669"/>
    <property type="project" value="UniProtKB-KW"/>
</dbReference>
<sequence>MAVKVLHIINDLSRNGGAQRFVVDLVCPTPEGYESKIVILDDINDLSGELEAAGVECIVWKKLSLKEKWQILGWPDVVHGHLFPSIYVALAAFGKKRIQTEHNSHNRRRDHIWMKPLEWLLYWRYQKTVCITGQVKNALEDFLPHWKKHYSVILNGINLSKFSMQEKQLPIEDAPIRIGMAGRLHPYKDHPTLIRALAKLPARYELHLAGDGDRRREYETLVKELGLENRVVFHGVRSDIPVFLDSLNIYVQSTIIEGFGLAAVEGMAAGLPVLASNVQGIDEVIGTDEYLFPLGDDDALAQRIASICEDPQEYAKASQRSLSRCQLYKLETFREQYYQAYQELADDKIA</sequence>
<dbReference type="RefSeq" id="WP_062705577.1">
    <property type="nucleotide sequence ID" value="NZ_CAWRCI010000003.1"/>
</dbReference>
<dbReference type="SUPFAM" id="SSF53756">
    <property type="entry name" value="UDP-Glycosyltransferase/glycogen phosphorylase"/>
    <property type="match status" value="1"/>
</dbReference>
<dbReference type="PANTHER" id="PTHR12526">
    <property type="entry name" value="GLYCOSYLTRANSFERASE"/>
    <property type="match status" value="1"/>
</dbReference>
<dbReference type="Pfam" id="PF00534">
    <property type="entry name" value="Glycos_transf_1"/>
    <property type="match status" value="1"/>
</dbReference>
<dbReference type="OrthoDB" id="4611853at2"/>
<dbReference type="Pfam" id="PF13439">
    <property type="entry name" value="Glyco_transf_4"/>
    <property type="match status" value="1"/>
</dbReference>
<reference evidence="4" key="1">
    <citation type="submission" date="2016-02" db="EMBL/GenBank/DDBJ databases">
        <authorList>
            <person name="Rodrigo-Torres Lidia"/>
            <person name="Arahal R.David."/>
        </authorList>
    </citation>
    <scope>NUCLEOTIDE SEQUENCE [LARGE SCALE GENOMIC DNA]</scope>
    <source>
        <strain evidence="4">CECT 8713</strain>
    </source>
</reference>
<dbReference type="InterPro" id="IPR028098">
    <property type="entry name" value="Glyco_trans_4-like_N"/>
</dbReference>
<proteinExistence type="predicted"/>
<feature type="domain" description="Glycosyl transferase family 1" evidence="1">
    <location>
        <begin position="166"/>
        <end position="320"/>
    </location>
</feature>
<keyword evidence="3" id="KW-0808">Transferase</keyword>
<keyword evidence="3" id="KW-0328">Glycosyltransferase</keyword>
<evidence type="ECO:0000259" key="2">
    <source>
        <dbReference type="Pfam" id="PF13439"/>
    </source>
</evidence>